<dbReference type="GO" id="GO:0009307">
    <property type="term" value="P:DNA restriction-modification system"/>
    <property type="evidence" value="ECO:0007669"/>
    <property type="project" value="InterPro"/>
</dbReference>
<dbReference type="KEGG" id="nva:G3M78_01685"/>
<evidence type="ECO:0000313" key="3">
    <source>
        <dbReference type="EMBL" id="QPJ64178.1"/>
    </source>
</evidence>
<dbReference type="Pfam" id="PF04471">
    <property type="entry name" value="Mrr_cat"/>
    <property type="match status" value="1"/>
</dbReference>
<dbReference type="EMBL" id="CP048620">
    <property type="protein sequence ID" value="QPJ64178.1"/>
    <property type="molecule type" value="Genomic_DNA"/>
</dbReference>
<gene>
    <name evidence="3" type="ORF">G3M78_01685</name>
</gene>
<evidence type="ECO:0000313" key="4">
    <source>
        <dbReference type="Proteomes" id="UP000594464"/>
    </source>
</evidence>
<dbReference type="Gene3D" id="3.40.1350.10">
    <property type="match status" value="1"/>
</dbReference>
<keyword evidence="3" id="KW-0378">Hydrolase</keyword>
<organism evidence="3 4">
    <name type="scientific">Candidatus Nitrohelix vancouverensis</name>
    <dbReference type="NCBI Taxonomy" id="2705534"/>
    <lineage>
        <taxon>Bacteria</taxon>
        <taxon>Pseudomonadati</taxon>
        <taxon>Nitrospinota/Tectimicrobiota group</taxon>
        <taxon>Nitrospinota</taxon>
        <taxon>Nitrospinia</taxon>
        <taxon>Nitrospinales</taxon>
        <taxon>Nitrospinaceae</taxon>
        <taxon>Candidatus Nitrohelix</taxon>
    </lineage>
</organism>
<dbReference type="Pfam" id="PF14338">
    <property type="entry name" value="Mrr_N"/>
    <property type="match status" value="1"/>
</dbReference>
<dbReference type="InterPro" id="IPR011856">
    <property type="entry name" value="tRNA_endonuc-like_dom_sf"/>
</dbReference>
<dbReference type="AlphaFoldDB" id="A0A7T0C0A4"/>
<accession>A0A7T0C0A4</accession>
<keyword evidence="3" id="KW-0255">Endonuclease</keyword>
<dbReference type="GO" id="GO:0003677">
    <property type="term" value="F:DNA binding"/>
    <property type="evidence" value="ECO:0007669"/>
    <property type="project" value="InterPro"/>
</dbReference>
<dbReference type="InterPro" id="IPR011335">
    <property type="entry name" value="Restrct_endonuc-II-like"/>
</dbReference>
<dbReference type="InterPro" id="IPR007560">
    <property type="entry name" value="Restrct_endonuc_IV_Mrr"/>
</dbReference>
<name>A0A7T0C0A4_9BACT</name>
<dbReference type="GO" id="GO:0015666">
    <property type="term" value="F:restriction endodeoxyribonuclease activity"/>
    <property type="evidence" value="ECO:0007669"/>
    <property type="project" value="TreeGrafter"/>
</dbReference>
<protein>
    <submittedName>
        <fullName evidence="3">Restriction endonuclease</fullName>
    </submittedName>
</protein>
<evidence type="ECO:0000259" key="1">
    <source>
        <dbReference type="Pfam" id="PF04471"/>
    </source>
</evidence>
<dbReference type="PANTHER" id="PTHR30015">
    <property type="entry name" value="MRR RESTRICTION SYSTEM PROTEIN"/>
    <property type="match status" value="1"/>
</dbReference>
<feature type="domain" description="Restriction system protein Mrr-like N-terminal" evidence="2">
    <location>
        <begin position="6"/>
        <end position="91"/>
    </location>
</feature>
<evidence type="ECO:0000259" key="2">
    <source>
        <dbReference type="Pfam" id="PF14338"/>
    </source>
</evidence>
<dbReference type="Proteomes" id="UP000594464">
    <property type="component" value="Chromosome"/>
</dbReference>
<dbReference type="InterPro" id="IPR052906">
    <property type="entry name" value="Type_IV_Methyl-Rstrct_Enzyme"/>
</dbReference>
<sequence length="303" mass="33961">MAIPDFQTIMLPLLRQCDVKGTIDNAQIRKRLAGEFQLTPEEEAQLLPSGKQAVFRNRVAWAQVYLVKAGLLERPKRGVLRITQAGRDVLNTNPNKINIKFLKKFPSFVAFRTKQDNENIANSETETSSDRTPSEQIEEGFQTLKNEILDDILVNIKSCSPQFFERLVIKLLLAMGYGGSVKDAGMAIGKSGDEGIDGLIKEDKLGLDVIYVQAKKWDTNTIGRPEIQKFAGALLGKQASKGVFITTSYFTKEAEAYAEDVNSRIILIDGQRLADLMFEYNIGVNTADYYEIKKIDSDFFSED</sequence>
<dbReference type="InterPro" id="IPR025745">
    <property type="entry name" value="Mrr-like_N_dom"/>
</dbReference>
<proteinExistence type="predicted"/>
<dbReference type="SUPFAM" id="SSF52980">
    <property type="entry name" value="Restriction endonuclease-like"/>
    <property type="match status" value="1"/>
</dbReference>
<dbReference type="PANTHER" id="PTHR30015:SF7">
    <property type="entry name" value="TYPE IV METHYL-DIRECTED RESTRICTION ENZYME ECOKMRR"/>
    <property type="match status" value="1"/>
</dbReference>
<keyword evidence="3" id="KW-0540">Nuclease</keyword>
<feature type="domain" description="Restriction endonuclease type IV Mrr" evidence="1">
    <location>
        <begin position="156"/>
        <end position="277"/>
    </location>
</feature>
<reference evidence="4" key="1">
    <citation type="submission" date="2020-02" db="EMBL/GenBank/DDBJ databases">
        <title>Genomic and physiological characterization of two novel Nitrospinaceae genera.</title>
        <authorList>
            <person name="Mueller A.J."/>
            <person name="Jung M.-Y."/>
            <person name="Strachan C.R."/>
            <person name="Herbold C.W."/>
            <person name="Kirkegaard R.H."/>
            <person name="Daims H."/>
        </authorList>
    </citation>
    <scope>NUCLEOTIDE SEQUENCE [LARGE SCALE GENOMIC DNA]</scope>
</reference>